<dbReference type="SMART" id="SM00354">
    <property type="entry name" value="HTH_LACI"/>
    <property type="match status" value="1"/>
</dbReference>
<dbReference type="Gene3D" id="1.10.260.40">
    <property type="entry name" value="lambda repressor-like DNA-binding domains"/>
    <property type="match status" value="1"/>
</dbReference>
<dbReference type="STRING" id="1121362.A605_10655"/>
<keyword evidence="3" id="KW-0238">DNA-binding</keyword>
<evidence type="ECO:0000256" key="2">
    <source>
        <dbReference type="ARBA" id="ARBA00023015"/>
    </source>
</evidence>
<dbReference type="Pfam" id="PF13377">
    <property type="entry name" value="Peripla_BP_3"/>
    <property type="match status" value="1"/>
</dbReference>
<dbReference type="PANTHER" id="PTHR30146">
    <property type="entry name" value="LACI-RELATED TRANSCRIPTIONAL REPRESSOR"/>
    <property type="match status" value="1"/>
</dbReference>
<dbReference type="EMBL" id="CP003697">
    <property type="protein sequence ID" value="AGF73131.1"/>
    <property type="molecule type" value="Genomic_DNA"/>
</dbReference>
<dbReference type="InterPro" id="IPR010982">
    <property type="entry name" value="Lambda_DNA-bd_dom_sf"/>
</dbReference>
<dbReference type="PATRIC" id="fig|1121362.3.peg.2158"/>
<keyword evidence="7" id="KW-1185">Reference proteome</keyword>
<feature type="domain" description="HTH lacI-type" evidence="5">
    <location>
        <begin position="6"/>
        <end position="60"/>
    </location>
</feature>
<dbReference type="InterPro" id="IPR000843">
    <property type="entry name" value="HTH_LacI"/>
</dbReference>
<dbReference type="PROSITE" id="PS50932">
    <property type="entry name" value="HTH_LACI_2"/>
    <property type="match status" value="1"/>
</dbReference>
<proteinExistence type="predicted"/>
<keyword evidence="2" id="KW-0805">Transcription regulation</keyword>
<evidence type="ECO:0000256" key="4">
    <source>
        <dbReference type="ARBA" id="ARBA00023163"/>
    </source>
</evidence>
<dbReference type="Pfam" id="PF00356">
    <property type="entry name" value="LacI"/>
    <property type="match status" value="1"/>
</dbReference>
<protein>
    <recommendedName>
        <fullName evidence="5">HTH lacI-type domain-containing protein</fullName>
    </recommendedName>
</protein>
<dbReference type="OrthoDB" id="59108at2"/>
<dbReference type="RefSeq" id="WP_015401547.1">
    <property type="nucleotide sequence ID" value="NC_020302.1"/>
</dbReference>
<gene>
    <name evidence="6" type="ORF">A605_10655</name>
</gene>
<dbReference type="PROSITE" id="PS00356">
    <property type="entry name" value="HTH_LACI_1"/>
    <property type="match status" value="1"/>
</dbReference>
<dbReference type="SUPFAM" id="SSF53822">
    <property type="entry name" value="Periplasmic binding protein-like I"/>
    <property type="match status" value="1"/>
</dbReference>
<dbReference type="InterPro" id="IPR028082">
    <property type="entry name" value="Peripla_BP_I"/>
</dbReference>
<dbReference type="SUPFAM" id="SSF47413">
    <property type="entry name" value="lambda repressor-like DNA-binding domains"/>
    <property type="match status" value="1"/>
</dbReference>
<dbReference type="InterPro" id="IPR046335">
    <property type="entry name" value="LacI/GalR-like_sensor"/>
</dbReference>
<reference evidence="6 7" key="1">
    <citation type="journal article" date="2012" name="Stand. Genomic Sci.">
        <title>Genome sequence of the halotolerant bacterium Corynebacterium halotolerans type strain YIM 70093(T) (= DSM 44683(T)).</title>
        <authorList>
            <person name="Ruckert C."/>
            <person name="Albersmeier A."/>
            <person name="Al-Dilaimi A."/>
            <person name="Niehaus K."/>
            <person name="Szczepanowski R."/>
            <person name="Kalinowski J."/>
        </authorList>
    </citation>
    <scope>NUCLEOTIDE SEQUENCE [LARGE SCALE GENOMIC DNA]</scope>
    <source>
        <strain evidence="6">YIM 70093</strain>
    </source>
</reference>
<dbReference type="eggNOG" id="COG1609">
    <property type="taxonomic scope" value="Bacteria"/>
</dbReference>
<dbReference type="CDD" id="cd01392">
    <property type="entry name" value="HTH_LacI"/>
    <property type="match status" value="1"/>
</dbReference>
<evidence type="ECO:0000256" key="3">
    <source>
        <dbReference type="ARBA" id="ARBA00023125"/>
    </source>
</evidence>
<evidence type="ECO:0000313" key="7">
    <source>
        <dbReference type="Proteomes" id="UP000011723"/>
    </source>
</evidence>
<dbReference type="AlphaFoldDB" id="M1P8Y0"/>
<dbReference type="KEGG" id="chn:A605_10655"/>
<evidence type="ECO:0000256" key="1">
    <source>
        <dbReference type="ARBA" id="ARBA00022491"/>
    </source>
</evidence>
<accession>M1P8Y0</accession>
<dbReference type="GO" id="GO:0003700">
    <property type="term" value="F:DNA-binding transcription factor activity"/>
    <property type="evidence" value="ECO:0007669"/>
    <property type="project" value="TreeGrafter"/>
</dbReference>
<evidence type="ECO:0000313" key="6">
    <source>
        <dbReference type="EMBL" id="AGF73131.1"/>
    </source>
</evidence>
<keyword evidence="4" id="KW-0804">Transcription</keyword>
<keyword evidence="1" id="KW-0678">Repressor</keyword>
<name>M1P8Y0_9CORY</name>
<dbReference type="Gene3D" id="3.40.50.2300">
    <property type="match status" value="2"/>
</dbReference>
<evidence type="ECO:0000259" key="5">
    <source>
        <dbReference type="PROSITE" id="PS50932"/>
    </source>
</evidence>
<dbReference type="HOGENOM" id="CLU_037628_6_0_11"/>
<sequence length="339" mass="35669">MNFPIPTLKDVAAAAGVSVSTASRALAGNPVISQETRDRVQQRAIDLNYRPNAQARALRSSRTNIIGVAIPSLVNPFFAEMAAAIQLEATSQGFSTIISSTSEDPAQLSDSLEVLADLRVDGILAVPYRGTEKVLTELQESGLPVVLVDRELPGTDLVTVASDPGPSLKAAVAHLAKLGHLPVGYLSGPMNTSTGSRRLAAFLTACRELGLPEQPVYRGGYDREEGYRGTGQLIDGGVRSIIAGDTMMSIGALEACHARGVAIGRDLALIGYDDHPVLRLQACPVSVIDQQVAELGRTAFHLLFELIAGASPPASVHTPSTLIIRPSSNFTSPAKEATS</sequence>
<dbReference type="Proteomes" id="UP000011723">
    <property type="component" value="Chromosome"/>
</dbReference>
<organism evidence="6 7">
    <name type="scientific">Corynebacterium halotolerans YIM 70093 = DSM 44683</name>
    <dbReference type="NCBI Taxonomy" id="1121362"/>
    <lineage>
        <taxon>Bacteria</taxon>
        <taxon>Bacillati</taxon>
        <taxon>Actinomycetota</taxon>
        <taxon>Actinomycetes</taxon>
        <taxon>Mycobacteriales</taxon>
        <taxon>Corynebacteriaceae</taxon>
        <taxon>Corynebacterium</taxon>
    </lineage>
</organism>
<dbReference type="PANTHER" id="PTHR30146:SF148">
    <property type="entry name" value="HTH-TYPE TRANSCRIPTIONAL REPRESSOR PURR-RELATED"/>
    <property type="match status" value="1"/>
</dbReference>
<dbReference type="GO" id="GO:0000976">
    <property type="term" value="F:transcription cis-regulatory region binding"/>
    <property type="evidence" value="ECO:0007669"/>
    <property type="project" value="TreeGrafter"/>
</dbReference>